<feature type="domain" description="Biopterin-dependent aromatic amino acid hydroxylase family profile" evidence="7">
    <location>
        <begin position="1"/>
        <end position="283"/>
    </location>
</feature>
<sequence length="283" mass="30370">MSLHVLARPHHPATPASGMVWKMLFDRQQALLHRWASPAFGQAVVELGLRRDALPNLTHIGQLVHQRTGWTLLLTSTPVSETTYYAALARRELPIVSRLRSFSEFDQPPGGPDLFADLFGRVPLLLEPGYASALQGLGQAWALATAPAALALLRRFTRATFDRGLLAGPSGRPQFYGAALLTSARHLHAAAAADAAAYQPLASALPALSQPELIESNLLAVEAPVYYVAANWADLGAAVQGLHQQLAKLHRQALASRPLPFASVPAAADSRSRAFAARIPGLR</sequence>
<dbReference type="InterPro" id="IPR036951">
    <property type="entry name" value="ArAA_hydroxylase_sf"/>
</dbReference>
<gene>
    <name evidence="8" type="ORF">GCM10023172_11540</name>
</gene>
<dbReference type="InterPro" id="IPR001273">
    <property type="entry name" value="ArAA_hydroxylase"/>
</dbReference>
<dbReference type="InterPro" id="IPR036329">
    <property type="entry name" value="Aro-AA_hydroxylase_C_sf"/>
</dbReference>
<evidence type="ECO:0000256" key="6">
    <source>
        <dbReference type="ARBA" id="ARBA00023033"/>
    </source>
</evidence>
<reference evidence="9" key="1">
    <citation type="journal article" date="2019" name="Int. J. Syst. Evol. Microbiol.">
        <title>The Global Catalogue of Microorganisms (GCM) 10K type strain sequencing project: providing services to taxonomists for standard genome sequencing and annotation.</title>
        <authorList>
            <consortium name="The Broad Institute Genomics Platform"/>
            <consortium name="The Broad Institute Genome Sequencing Center for Infectious Disease"/>
            <person name="Wu L."/>
            <person name="Ma J."/>
        </authorList>
    </citation>
    <scope>NUCLEOTIDE SEQUENCE [LARGE SCALE GENOMIC DNA]</scope>
    <source>
        <strain evidence="9">JCM 17841</strain>
    </source>
</reference>
<evidence type="ECO:0000313" key="8">
    <source>
        <dbReference type="EMBL" id="GAA4497123.1"/>
    </source>
</evidence>
<comment type="caution">
    <text evidence="8">The sequence shown here is derived from an EMBL/GenBank/DDBJ whole genome shotgun (WGS) entry which is preliminary data.</text>
</comment>
<dbReference type="Pfam" id="PF00351">
    <property type="entry name" value="Biopterin_H"/>
    <property type="match status" value="1"/>
</dbReference>
<dbReference type="PANTHER" id="PTHR11473:SF24">
    <property type="entry name" value="PHENYLALANINE-4-HYDROXYLASE"/>
    <property type="match status" value="1"/>
</dbReference>
<keyword evidence="3" id="KW-0479">Metal-binding</keyword>
<dbReference type="PANTHER" id="PTHR11473">
    <property type="entry name" value="AROMATIC AMINO ACID HYDROXYLASE"/>
    <property type="match status" value="1"/>
</dbReference>
<dbReference type="RefSeq" id="WP_208131579.1">
    <property type="nucleotide sequence ID" value="NZ_BAABGQ010000005.1"/>
</dbReference>
<protein>
    <recommendedName>
        <fullName evidence="7">Biopterin-dependent aromatic amino acid hydroxylase family profile domain-containing protein</fullName>
    </recommendedName>
</protein>
<comment type="cofactor">
    <cofactor evidence="1">
        <name>Fe(2+)</name>
        <dbReference type="ChEBI" id="CHEBI:29033"/>
    </cofactor>
</comment>
<proteinExistence type="inferred from homology"/>
<keyword evidence="9" id="KW-1185">Reference proteome</keyword>
<evidence type="ECO:0000259" key="7">
    <source>
        <dbReference type="PROSITE" id="PS51410"/>
    </source>
</evidence>
<dbReference type="SUPFAM" id="SSF56534">
    <property type="entry name" value="Aromatic aminoacid monoxygenases, catalytic and oligomerization domains"/>
    <property type="match status" value="1"/>
</dbReference>
<keyword evidence="4" id="KW-0560">Oxidoreductase</keyword>
<comment type="similarity">
    <text evidence="2">Belongs to the biopterin-dependent aromatic amino acid hydroxylase family.</text>
</comment>
<accession>A0ABP8Q3W3</accession>
<evidence type="ECO:0000256" key="1">
    <source>
        <dbReference type="ARBA" id="ARBA00001954"/>
    </source>
</evidence>
<evidence type="ECO:0000256" key="2">
    <source>
        <dbReference type="ARBA" id="ARBA00009712"/>
    </source>
</evidence>
<dbReference type="EMBL" id="BAABGQ010000005">
    <property type="protein sequence ID" value="GAA4497123.1"/>
    <property type="molecule type" value="Genomic_DNA"/>
</dbReference>
<dbReference type="Gene3D" id="1.10.800.10">
    <property type="entry name" value="Aromatic amino acid hydroxylase"/>
    <property type="match status" value="1"/>
</dbReference>
<evidence type="ECO:0000313" key="9">
    <source>
        <dbReference type="Proteomes" id="UP001501243"/>
    </source>
</evidence>
<evidence type="ECO:0000256" key="4">
    <source>
        <dbReference type="ARBA" id="ARBA00023002"/>
    </source>
</evidence>
<keyword evidence="5" id="KW-0408">Iron</keyword>
<keyword evidence="6" id="KW-0503">Monooxygenase</keyword>
<dbReference type="PROSITE" id="PS51410">
    <property type="entry name" value="BH4_AAA_HYDROXYL_2"/>
    <property type="match status" value="1"/>
</dbReference>
<evidence type="ECO:0000256" key="3">
    <source>
        <dbReference type="ARBA" id="ARBA00022723"/>
    </source>
</evidence>
<dbReference type="Proteomes" id="UP001501243">
    <property type="component" value="Unassembled WGS sequence"/>
</dbReference>
<organism evidence="8 9">
    <name type="scientific">Hymenobacter ginsengisoli</name>
    <dbReference type="NCBI Taxonomy" id="1051626"/>
    <lineage>
        <taxon>Bacteria</taxon>
        <taxon>Pseudomonadati</taxon>
        <taxon>Bacteroidota</taxon>
        <taxon>Cytophagia</taxon>
        <taxon>Cytophagales</taxon>
        <taxon>Hymenobacteraceae</taxon>
        <taxon>Hymenobacter</taxon>
    </lineage>
</organism>
<name>A0ABP8Q3W3_9BACT</name>
<evidence type="ECO:0000256" key="5">
    <source>
        <dbReference type="ARBA" id="ARBA00023004"/>
    </source>
</evidence>
<dbReference type="InterPro" id="IPR019774">
    <property type="entry name" value="Aromatic-AA_hydroxylase_C"/>
</dbReference>